<dbReference type="InterPro" id="IPR027417">
    <property type="entry name" value="P-loop_NTPase"/>
</dbReference>
<dbReference type="PANTHER" id="PTHR11086:SF18">
    <property type="entry name" value="DEOXYCYTIDYLATE DEAMINASE"/>
    <property type="match status" value="1"/>
</dbReference>
<dbReference type="GO" id="GO:0008270">
    <property type="term" value="F:zinc ion binding"/>
    <property type="evidence" value="ECO:0007669"/>
    <property type="project" value="InterPro"/>
</dbReference>
<dbReference type="Proteomes" id="UP001338582">
    <property type="component" value="Chromosome 6"/>
</dbReference>
<evidence type="ECO:0000259" key="10">
    <source>
        <dbReference type="PROSITE" id="PS51747"/>
    </source>
</evidence>
<dbReference type="SUPFAM" id="SSF53927">
    <property type="entry name" value="Cytidine deaminase-like"/>
    <property type="match status" value="1"/>
</dbReference>
<dbReference type="InterPro" id="IPR015517">
    <property type="entry name" value="dCMP_deaminase-rel"/>
</dbReference>
<protein>
    <recommendedName>
        <fullName evidence="9">Deoxycytidylate deaminase</fullName>
        <ecNumber evidence="7">3.5.4.12</ecNumber>
    </recommendedName>
    <alternativeName>
        <fullName evidence="8">dCMP deaminase</fullName>
    </alternativeName>
</protein>
<gene>
    <name evidence="11" type="ORF">PUMCH_004663</name>
</gene>
<dbReference type="GO" id="GO:0004132">
    <property type="term" value="F:dCMP deaminase activity"/>
    <property type="evidence" value="ECO:0007669"/>
    <property type="project" value="UniProtKB-EC"/>
</dbReference>
<dbReference type="RefSeq" id="XP_062879660.1">
    <property type="nucleotide sequence ID" value="XM_063023590.1"/>
</dbReference>
<dbReference type="InterPro" id="IPR002125">
    <property type="entry name" value="CMP_dCMP_dom"/>
</dbReference>
<proteinExistence type="inferred from homology"/>
<dbReference type="PROSITE" id="PS00903">
    <property type="entry name" value="CYT_DCMP_DEAMINASES_1"/>
    <property type="match status" value="1"/>
</dbReference>
<dbReference type="Gene3D" id="3.40.50.300">
    <property type="entry name" value="P-loop containing nucleotide triphosphate hydrolases"/>
    <property type="match status" value="1"/>
</dbReference>
<dbReference type="FunFam" id="3.40.140.10:FF:000035">
    <property type="entry name" value="dCMP deaminase"/>
    <property type="match status" value="1"/>
</dbReference>
<reference evidence="11 12" key="1">
    <citation type="submission" date="2023-10" db="EMBL/GenBank/DDBJ databases">
        <title>Draft Genome Sequence of Candida saopaulonensis from a very Premature Infant with Sepsis.</title>
        <authorList>
            <person name="Ning Y."/>
            <person name="Dai R."/>
            <person name="Xiao M."/>
            <person name="Xu Y."/>
            <person name="Yan Q."/>
            <person name="Zhang L."/>
        </authorList>
    </citation>
    <scope>NUCLEOTIDE SEQUENCE [LARGE SCALE GENOMIC DNA]</scope>
    <source>
        <strain evidence="11 12">19XY460</strain>
    </source>
</reference>
<dbReference type="Pfam" id="PF00383">
    <property type="entry name" value="dCMP_cyt_deam_1"/>
    <property type="match status" value="1"/>
</dbReference>
<evidence type="ECO:0000256" key="4">
    <source>
        <dbReference type="ARBA" id="ARBA00022727"/>
    </source>
</evidence>
<dbReference type="PROSITE" id="PS51747">
    <property type="entry name" value="CYT_DCMP_DEAMINASES_2"/>
    <property type="match status" value="1"/>
</dbReference>
<sequence>MFRKLDFHFVFFFRNFYLKSRNFHFIPCLLLSTTQFTLISRSSLKHSIPKRMLIGISGTLSSGKAEVARYLTFQGFQLIGVETEDAGLATPPAASGLDVYKYTTFDALLDDVTANWRTNYVILHIDDIEMLQKLQKRPFFLHVYVDAPVKLRYERHCLKRTDQDVSFESFVMQSDELLFDAQNPLIQINNQANVKVINTSTSLKSLYVKLSELDLMNPARLRPTWDAYFMRLADLAALRSNCMKRRVGCVIVRDNRVVATGYNGTPRHLTNCNEGGCTRCNQGQGSGASLSTCLCLHAEENALLEAGRDRIDGDSSILYCNTCPCLTCSIKIVQSGIKQVVYAQSYSMDEHAHRVMNEARIVLRQYVPPKEGIFI</sequence>
<evidence type="ECO:0000256" key="1">
    <source>
        <dbReference type="ARBA" id="ARBA00001947"/>
    </source>
</evidence>
<comment type="similarity">
    <text evidence="2">Belongs to the cytidine and deoxycytidylate deaminase family.</text>
</comment>
<dbReference type="AlphaFoldDB" id="A0AAX4HH53"/>
<name>A0AAX4HH53_9ASCO</name>
<evidence type="ECO:0000256" key="3">
    <source>
        <dbReference type="ARBA" id="ARBA00022723"/>
    </source>
</evidence>
<dbReference type="Gene3D" id="3.40.140.10">
    <property type="entry name" value="Cytidine Deaminase, domain 2"/>
    <property type="match status" value="1"/>
</dbReference>
<dbReference type="GO" id="GO:0005737">
    <property type="term" value="C:cytoplasm"/>
    <property type="evidence" value="ECO:0007669"/>
    <property type="project" value="TreeGrafter"/>
</dbReference>
<keyword evidence="6" id="KW-0862">Zinc</keyword>
<keyword evidence="4" id="KW-0545">Nucleotide biosynthesis</keyword>
<keyword evidence="5" id="KW-0378">Hydrolase</keyword>
<evidence type="ECO:0000256" key="7">
    <source>
        <dbReference type="ARBA" id="ARBA00038938"/>
    </source>
</evidence>
<dbReference type="EC" id="3.5.4.12" evidence="7"/>
<dbReference type="GO" id="GO:0009165">
    <property type="term" value="P:nucleotide biosynthetic process"/>
    <property type="evidence" value="ECO:0007669"/>
    <property type="project" value="UniProtKB-KW"/>
</dbReference>
<evidence type="ECO:0000256" key="6">
    <source>
        <dbReference type="ARBA" id="ARBA00022833"/>
    </source>
</evidence>
<comment type="cofactor">
    <cofactor evidence="1">
        <name>Zn(2+)</name>
        <dbReference type="ChEBI" id="CHEBI:29105"/>
    </cofactor>
</comment>
<evidence type="ECO:0000313" key="12">
    <source>
        <dbReference type="Proteomes" id="UP001338582"/>
    </source>
</evidence>
<dbReference type="InterPro" id="IPR016193">
    <property type="entry name" value="Cytidine_deaminase-like"/>
</dbReference>
<feature type="domain" description="CMP/dCMP-type deaminase" evidence="10">
    <location>
        <begin position="224"/>
        <end position="363"/>
    </location>
</feature>
<keyword evidence="12" id="KW-1185">Reference proteome</keyword>
<dbReference type="KEGG" id="asau:88175723"/>
<dbReference type="CDD" id="cd01286">
    <property type="entry name" value="deoxycytidylate_deaminase"/>
    <property type="match status" value="1"/>
</dbReference>
<dbReference type="InterPro" id="IPR016192">
    <property type="entry name" value="APOBEC/CMP_deaminase_Zn-bd"/>
</dbReference>
<dbReference type="PANTHER" id="PTHR11086">
    <property type="entry name" value="DEOXYCYTIDYLATE DEAMINASE-RELATED"/>
    <property type="match status" value="1"/>
</dbReference>
<dbReference type="SUPFAM" id="SSF52540">
    <property type="entry name" value="P-loop containing nucleoside triphosphate hydrolases"/>
    <property type="match status" value="1"/>
</dbReference>
<dbReference type="InterPro" id="IPR035105">
    <property type="entry name" value="Deoxycytidylate_deaminase_dom"/>
</dbReference>
<evidence type="ECO:0000313" key="11">
    <source>
        <dbReference type="EMBL" id="WPK27282.1"/>
    </source>
</evidence>
<evidence type="ECO:0000256" key="8">
    <source>
        <dbReference type="ARBA" id="ARBA00041763"/>
    </source>
</evidence>
<dbReference type="GeneID" id="88175723"/>
<keyword evidence="3" id="KW-0479">Metal-binding</keyword>
<dbReference type="EMBL" id="CP138899">
    <property type="protein sequence ID" value="WPK27282.1"/>
    <property type="molecule type" value="Genomic_DNA"/>
</dbReference>
<organism evidence="11 12">
    <name type="scientific">Australozyma saopauloensis</name>
    <dbReference type="NCBI Taxonomy" id="291208"/>
    <lineage>
        <taxon>Eukaryota</taxon>
        <taxon>Fungi</taxon>
        <taxon>Dikarya</taxon>
        <taxon>Ascomycota</taxon>
        <taxon>Saccharomycotina</taxon>
        <taxon>Pichiomycetes</taxon>
        <taxon>Metschnikowiaceae</taxon>
        <taxon>Australozyma</taxon>
    </lineage>
</organism>
<evidence type="ECO:0000256" key="9">
    <source>
        <dbReference type="ARBA" id="ARBA00071582"/>
    </source>
</evidence>
<evidence type="ECO:0000256" key="5">
    <source>
        <dbReference type="ARBA" id="ARBA00022801"/>
    </source>
</evidence>
<accession>A0AAX4HH53</accession>
<evidence type="ECO:0000256" key="2">
    <source>
        <dbReference type="ARBA" id="ARBA00006576"/>
    </source>
</evidence>